<comment type="caution">
    <text evidence="7">The sequence shown here is derived from an EMBL/GenBank/DDBJ whole genome shotgun (WGS) entry which is preliminary data.</text>
</comment>
<proteinExistence type="predicted"/>
<reference evidence="7 8" key="1">
    <citation type="submission" date="2018-07" db="EMBL/GenBank/DDBJ databases">
        <title>Bacillus sp. YLB-04 draft genome sequence.</title>
        <authorList>
            <person name="Yu L."/>
            <person name="Tang X."/>
        </authorList>
    </citation>
    <scope>NUCLEOTIDE SEQUENCE [LARGE SCALE GENOMIC DNA]</scope>
    <source>
        <strain evidence="7 8">YLB-04</strain>
    </source>
</reference>
<dbReference type="Gene3D" id="1.10.10.60">
    <property type="entry name" value="Homeodomain-like"/>
    <property type="match status" value="2"/>
</dbReference>
<feature type="domain" description="Response regulatory" evidence="6">
    <location>
        <begin position="3"/>
        <end position="119"/>
    </location>
</feature>
<dbReference type="SUPFAM" id="SSF52172">
    <property type="entry name" value="CheY-like"/>
    <property type="match status" value="1"/>
</dbReference>
<dbReference type="PROSITE" id="PS50110">
    <property type="entry name" value="RESPONSE_REGULATORY"/>
    <property type="match status" value="1"/>
</dbReference>
<dbReference type="RefSeq" id="WP_115452952.1">
    <property type="nucleotide sequence ID" value="NZ_QNQT01000007.1"/>
</dbReference>
<dbReference type="SMART" id="SM00342">
    <property type="entry name" value="HTH_ARAC"/>
    <property type="match status" value="1"/>
</dbReference>
<dbReference type="InterPro" id="IPR001789">
    <property type="entry name" value="Sig_transdc_resp-reg_receiver"/>
</dbReference>
<protein>
    <submittedName>
        <fullName evidence="7">DNA-binding response regulator</fullName>
    </submittedName>
</protein>
<feature type="domain" description="HTH araC/xylS-type" evidence="5">
    <location>
        <begin position="409"/>
        <end position="507"/>
    </location>
</feature>
<keyword evidence="2 7" id="KW-0238">DNA-binding</keyword>
<evidence type="ECO:0000313" key="8">
    <source>
        <dbReference type="Proteomes" id="UP000257144"/>
    </source>
</evidence>
<keyword evidence="4" id="KW-0597">Phosphoprotein</keyword>
<dbReference type="InterPro" id="IPR020449">
    <property type="entry name" value="Tscrpt_reg_AraC-type_HTH"/>
</dbReference>
<keyword evidence="8" id="KW-1185">Reference proteome</keyword>
<gene>
    <name evidence="7" type="ORF">DRW41_15655</name>
</gene>
<dbReference type="PRINTS" id="PR00032">
    <property type="entry name" value="HTHARAC"/>
</dbReference>
<dbReference type="Proteomes" id="UP000257144">
    <property type="component" value="Unassembled WGS sequence"/>
</dbReference>
<dbReference type="InterPro" id="IPR009057">
    <property type="entry name" value="Homeodomain-like_sf"/>
</dbReference>
<evidence type="ECO:0000259" key="6">
    <source>
        <dbReference type="PROSITE" id="PS50110"/>
    </source>
</evidence>
<keyword evidence="3" id="KW-0804">Transcription</keyword>
<evidence type="ECO:0000256" key="2">
    <source>
        <dbReference type="ARBA" id="ARBA00023125"/>
    </source>
</evidence>
<dbReference type="PANTHER" id="PTHR43280">
    <property type="entry name" value="ARAC-FAMILY TRANSCRIPTIONAL REGULATOR"/>
    <property type="match status" value="1"/>
</dbReference>
<dbReference type="Pfam" id="PF12833">
    <property type="entry name" value="HTH_18"/>
    <property type="match status" value="1"/>
</dbReference>
<feature type="modified residue" description="4-aspartylphosphate" evidence="4">
    <location>
        <position position="54"/>
    </location>
</feature>
<dbReference type="PANTHER" id="PTHR43280:SF2">
    <property type="entry name" value="HTH-TYPE TRANSCRIPTIONAL REGULATOR EXSA"/>
    <property type="match status" value="1"/>
</dbReference>
<dbReference type="CDD" id="cd17536">
    <property type="entry name" value="REC_YesN-like"/>
    <property type="match status" value="1"/>
</dbReference>
<dbReference type="SMART" id="SM00448">
    <property type="entry name" value="REC"/>
    <property type="match status" value="1"/>
</dbReference>
<evidence type="ECO:0000313" key="7">
    <source>
        <dbReference type="EMBL" id="RDU36023.1"/>
    </source>
</evidence>
<dbReference type="Gene3D" id="3.40.50.2300">
    <property type="match status" value="1"/>
</dbReference>
<dbReference type="InterPro" id="IPR011006">
    <property type="entry name" value="CheY-like_superfamily"/>
</dbReference>
<dbReference type="OrthoDB" id="9794370at2"/>
<dbReference type="EMBL" id="QNQT01000007">
    <property type="protein sequence ID" value="RDU36023.1"/>
    <property type="molecule type" value="Genomic_DNA"/>
</dbReference>
<dbReference type="Pfam" id="PF17853">
    <property type="entry name" value="GGDEF_2"/>
    <property type="match status" value="1"/>
</dbReference>
<evidence type="ECO:0000256" key="1">
    <source>
        <dbReference type="ARBA" id="ARBA00023015"/>
    </source>
</evidence>
<accession>A0A3D8GNH6</accession>
<dbReference type="InterPro" id="IPR041522">
    <property type="entry name" value="CdaR_GGDEF"/>
</dbReference>
<dbReference type="InterPro" id="IPR018060">
    <property type="entry name" value="HTH_AraC"/>
</dbReference>
<dbReference type="GO" id="GO:0000160">
    <property type="term" value="P:phosphorelay signal transduction system"/>
    <property type="evidence" value="ECO:0007669"/>
    <property type="project" value="InterPro"/>
</dbReference>
<evidence type="ECO:0000259" key="5">
    <source>
        <dbReference type="PROSITE" id="PS01124"/>
    </source>
</evidence>
<evidence type="ECO:0000256" key="3">
    <source>
        <dbReference type="ARBA" id="ARBA00023163"/>
    </source>
</evidence>
<dbReference type="GO" id="GO:0003700">
    <property type="term" value="F:DNA-binding transcription factor activity"/>
    <property type="evidence" value="ECO:0007669"/>
    <property type="project" value="InterPro"/>
</dbReference>
<dbReference type="InterPro" id="IPR018062">
    <property type="entry name" value="HTH_AraC-typ_CS"/>
</dbReference>
<organism evidence="7 8">
    <name type="scientific">Neobacillus piezotolerans</name>
    <dbReference type="NCBI Taxonomy" id="2259171"/>
    <lineage>
        <taxon>Bacteria</taxon>
        <taxon>Bacillati</taxon>
        <taxon>Bacillota</taxon>
        <taxon>Bacilli</taxon>
        <taxon>Bacillales</taxon>
        <taxon>Bacillaceae</taxon>
        <taxon>Neobacillus</taxon>
    </lineage>
</organism>
<sequence>MIKLLIVDDEQIEREGLAAILQKAFPELVISQARNGKIAIQMAAEFMPDLILMDIKMPGMTGLEAVELISADFPEIKFVMVTAFDTFEYARQAIKLGVKDYLLKPSKVSEIVATVGKVLEQIKEEQEKISAERLQQATLQKALSLAETDIVTQLLFDHVHEVHLDMLVEMLDIRSTNEHFVMSVLIPPGGENFYAAIKEKVRKSGSAWVGALYGRQLPIIVFRKEDKRFRSQAIFLAREILSLAQSDRESDWFVGIGNTCNSLNQTRQSYQESLIATMDTTLPAKYRFYSDVPTIDTAADFQLAKQREKLFFDHIRLGRWEEINAGIMELILRYENESADLLQAQQRILELLWIASRILTEIGVEADSPFYSFQAQDFRQLRVETRHLLDRMKQSYEENAGRLEADTIHRIKQYIISHSHEDISLDTLGKKVGLSPIYISKMFKEKLGVNYIDFLTECRIEKAKKLMANPGTSLKEIAIEVGYHEPNYFSKVFKKLCGISPTEYRGLLLGKKVEGKRSDANGKGY</sequence>
<evidence type="ECO:0000256" key="4">
    <source>
        <dbReference type="PROSITE-ProRule" id="PRU00169"/>
    </source>
</evidence>
<dbReference type="PROSITE" id="PS01124">
    <property type="entry name" value="HTH_ARAC_FAMILY_2"/>
    <property type="match status" value="1"/>
</dbReference>
<keyword evidence="1" id="KW-0805">Transcription regulation</keyword>
<dbReference type="AlphaFoldDB" id="A0A3D8GNH6"/>
<dbReference type="PROSITE" id="PS00041">
    <property type="entry name" value="HTH_ARAC_FAMILY_1"/>
    <property type="match status" value="1"/>
</dbReference>
<dbReference type="Pfam" id="PF00072">
    <property type="entry name" value="Response_reg"/>
    <property type="match status" value="1"/>
</dbReference>
<dbReference type="GO" id="GO:0043565">
    <property type="term" value="F:sequence-specific DNA binding"/>
    <property type="evidence" value="ECO:0007669"/>
    <property type="project" value="InterPro"/>
</dbReference>
<dbReference type="SUPFAM" id="SSF46689">
    <property type="entry name" value="Homeodomain-like"/>
    <property type="match status" value="2"/>
</dbReference>
<name>A0A3D8GNH6_9BACI</name>